<name>A0ACC1JKI9_9FUNG</name>
<dbReference type="Proteomes" id="UP001140234">
    <property type="component" value="Unassembled WGS sequence"/>
</dbReference>
<reference evidence="1" key="1">
    <citation type="submission" date="2022-07" db="EMBL/GenBank/DDBJ databases">
        <title>Phylogenomic reconstructions and comparative analyses of Kickxellomycotina fungi.</title>
        <authorList>
            <person name="Reynolds N.K."/>
            <person name="Stajich J.E."/>
            <person name="Barry K."/>
            <person name="Grigoriev I.V."/>
            <person name="Crous P."/>
            <person name="Smith M.E."/>
        </authorList>
    </citation>
    <scope>NUCLEOTIDE SEQUENCE</scope>
    <source>
        <strain evidence="1">CBS 109366</strain>
    </source>
</reference>
<evidence type="ECO:0000313" key="1">
    <source>
        <dbReference type="EMBL" id="KAJ2760847.1"/>
    </source>
</evidence>
<sequence>MALQNLFVPRARIATFDVALRIEDLNNIPPLDGLFYAKWRCQARGDPHCHPPVHSHVRNKIGELTINLSEYARLAASSRRYFLHECKLNCTLKLSITVAQVAGPDGYDAPPLDRSMLLTDLNHIIASEGGARSARDTSSVGNSLSSQLQLPARRAANMTSASSTHSATTQSNTTGTSHSRALLPIDNTDLRELAPLQRSSRKNQQIIDDVFLESPSLPT</sequence>
<gene>
    <name evidence="1" type="ORF">IWQ57_006198</name>
</gene>
<proteinExistence type="predicted"/>
<dbReference type="EMBL" id="JANBUJ010003391">
    <property type="protein sequence ID" value="KAJ2760847.1"/>
    <property type="molecule type" value="Genomic_DNA"/>
</dbReference>
<organism evidence="1 2">
    <name type="scientific">Coemansia nantahalensis</name>
    <dbReference type="NCBI Taxonomy" id="2789366"/>
    <lineage>
        <taxon>Eukaryota</taxon>
        <taxon>Fungi</taxon>
        <taxon>Fungi incertae sedis</taxon>
        <taxon>Zoopagomycota</taxon>
        <taxon>Kickxellomycotina</taxon>
        <taxon>Kickxellomycetes</taxon>
        <taxon>Kickxellales</taxon>
        <taxon>Kickxellaceae</taxon>
        <taxon>Coemansia</taxon>
    </lineage>
</organism>
<protein>
    <submittedName>
        <fullName evidence="1">Uncharacterized protein</fullName>
    </submittedName>
</protein>
<accession>A0ACC1JKI9</accession>
<evidence type="ECO:0000313" key="2">
    <source>
        <dbReference type="Proteomes" id="UP001140234"/>
    </source>
</evidence>
<comment type="caution">
    <text evidence="1">The sequence shown here is derived from an EMBL/GenBank/DDBJ whole genome shotgun (WGS) entry which is preliminary data.</text>
</comment>
<keyword evidence="2" id="KW-1185">Reference proteome</keyword>